<accession>A0A0F3MT42</accession>
<gene>
    <name evidence="2" type="ORF">RFEPED_1234</name>
</gene>
<feature type="repeat" description="ANK" evidence="1">
    <location>
        <begin position="82"/>
        <end position="115"/>
    </location>
</feature>
<dbReference type="Pfam" id="PF13606">
    <property type="entry name" value="Ank_3"/>
    <property type="match status" value="1"/>
</dbReference>
<dbReference type="Proteomes" id="UP000033475">
    <property type="component" value="Unassembled WGS sequence"/>
</dbReference>
<dbReference type="AlphaFoldDB" id="A0A0F3MT42"/>
<evidence type="ECO:0000256" key="1">
    <source>
        <dbReference type="PROSITE-ProRule" id="PRU00023"/>
    </source>
</evidence>
<dbReference type="SUPFAM" id="SSF48403">
    <property type="entry name" value="Ankyrin repeat"/>
    <property type="match status" value="1"/>
</dbReference>
<organism evidence="2 3">
    <name type="scientific">Rickettsia felis str. Pedreira</name>
    <dbReference type="NCBI Taxonomy" id="1359196"/>
    <lineage>
        <taxon>Bacteria</taxon>
        <taxon>Pseudomonadati</taxon>
        <taxon>Pseudomonadota</taxon>
        <taxon>Alphaproteobacteria</taxon>
        <taxon>Rickettsiales</taxon>
        <taxon>Rickettsiaceae</taxon>
        <taxon>Rickettsieae</taxon>
        <taxon>Rickettsia</taxon>
        <taxon>spotted fever group</taxon>
    </lineage>
</organism>
<dbReference type="PROSITE" id="PS50297">
    <property type="entry name" value="ANK_REP_REGION"/>
    <property type="match status" value="1"/>
</dbReference>
<proteinExistence type="predicted"/>
<evidence type="ECO:0000313" key="3">
    <source>
        <dbReference type="Proteomes" id="UP000033475"/>
    </source>
</evidence>
<dbReference type="Gene3D" id="1.25.40.20">
    <property type="entry name" value="Ankyrin repeat-containing domain"/>
    <property type="match status" value="1"/>
</dbReference>
<keyword evidence="1" id="KW-0040">ANK repeat</keyword>
<dbReference type="InterPro" id="IPR002110">
    <property type="entry name" value="Ankyrin_rpt"/>
</dbReference>
<dbReference type="InterPro" id="IPR036770">
    <property type="entry name" value="Ankyrin_rpt-contain_sf"/>
</dbReference>
<evidence type="ECO:0000313" key="2">
    <source>
        <dbReference type="EMBL" id="KJV58841.1"/>
    </source>
</evidence>
<reference evidence="2 3" key="1">
    <citation type="submission" date="2015-01" db="EMBL/GenBank/DDBJ databases">
        <title>Genome Sequencing of Rickettsiales.</title>
        <authorList>
            <person name="Daugherty S.C."/>
            <person name="Su Q."/>
            <person name="Abolude K."/>
            <person name="Beier-Sexton M."/>
            <person name="Carlyon J.A."/>
            <person name="Carter R."/>
            <person name="Day N.P."/>
            <person name="Dumler S.J."/>
            <person name="Dyachenko V."/>
            <person name="Godinez A."/>
            <person name="Kurtti T.J."/>
            <person name="Lichay M."/>
            <person name="Mullins K.E."/>
            <person name="Ott S."/>
            <person name="Pappas-Brown V."/>
            <person name="Paris D.H."/>
            <person name="Patel P."/>
            <person name="Richards A.L."/>
            <person name="Sadzewicz L."/>
            <person name="Sears K."/>
            <person name="Seidman D."/>
            <person name="Sengamalay N."/>
            <person name="Stenos J."/>
            <person name="Tallon L.J."/>
            <person name="Vincent G."/>
            <person name="Fraser C.M."/>
            <person name="Munderloh U."/>
            <person name="Dunning-Hotopp J.C."/>
        </authorList>
    </citation>
    <scope>NUCLEOTIDE SEQUENCE [LARGE SCALE GENOMIC DNA]</scope>
    <source>
        <strain evidence="2 3">Pedreira</strain>
    </source>
</reference>
<dbReference type="PATRIC" id="fig|1359196.3.peg.1197"/>
<dbReference type="EMBL" id="LANQ01000001">
    <property type="protein sequence ID" value="KJV58841.1"/>
    <property type="molecule type" value="Genomic_DNA"/>
</dbReference>
<comment type="caution">
    <text evidence="2">The sequence shown here is derived from an EMBL/GenBank/DDBJ whole genome shotgun (WGS) entry which is preliminary data.</text>
</comment>
<dbReference type="PROSITE" id="PS50088">
    <property type="entry name" value="ANK_REPEAT"/>
    <property type="match status" value="1"/>
</dbReference>
<dbReference type="RefSeq" id="WP_011271466.1">
    <property type="nucleotide sequence ID" value="NZ_LANQ01000001.1"/>
</dbReference>
<sequence length="148" mass="16303">MNDPKQIEKLYKLIAAGEGFNPNSPLGSMMVETQALTKKFAVISFFGAVEKRELDMIKTFVEKGEIDINVKNLVPQGLILTRPTTALGIAIAQGNSEEVIKYLLANGADPKLAFDDFKKSANIDGINQLIKIAPDMIACRKKYMNLNN</sequence>
<protein>
    <submittedName>
        <fullName evidence="2">Ankyrin repeat family protein</fullName>
    </submittedName>
</protein>
<name>A0A0F3MT42_RICFI</name>